<feature type="transmembrane region" description="Helical" evidence="1">
    <location>
        <begin position="361"/>
        <end position="378"/>
    </location>
</feature>
<feature type="transmembrane region" description="Helical" evidence="1">
    <location>
        <begin position="285"/>
        <end position="309"/>
    </location>
</feature>
<proteinExistence type="predicted"/>
<evidence type="ECO:0008006" key="4">
    <source>
        <dbReference type="Google" id="ProtNLM"/>
    </source>
</evidence>
<name>A0A8X7CAK6_9ARAC</name>
<dbReference type="AlphaFoldDB" id="A0A8X7CAK6"/>
<dbReference type="Proteomes" id="UP000886998">
    <property type="component" value="Unassembled WGS sequence"/>
</dbReference>
<feature type="transmembrane region" description="Helical" evidence="1">
    <location>
        <begin position="186"/>
        <end position="209"/>
    </location>
</feature>
<evidence type="ECO:0000313" key="2">
    <source>
        <dbReference type="EMBL" id="GFY59778.1"/>
    </source>
</evidence>
<keyword evidence="1" id="KW-1133">Transmembrane helix</keyword>
<organism evidence="2 3">
    <name type="scientific">Trichonephila inaurata madagascariensis</name>
    <dbReference type="NCBI Taxonomy" id="2747483"/>
    <lineage>
        <taxon>Eukaryota</taxon>
        <taxon>Metazoa</taxon>
        <taxon>Ecdysozoa</taxon>
        <taxon>Arthropoda</taxon>
        <taxon>Chelicerata</taxon>
        <taxon>Arachnida</taxon>
        <taxon>Araneae</taxon>
        <taxon>Araneomorphae</taxon>
        <taxon>Entelegynae</taxon>
        <taxon>Araneoidea</taxon>
        <taxon>Nephilidae</taxon>
        <taxon>Trichonephila</taxon>
        <taxon>Trichonephila inaurata</taxon>
    </lineage>
</organism>
<keyword evidence="1" id="KW-0472">Membrane</keyword>
<evidence type="ECO:0000256" key="1">
    <source>
        <dbReference type="SAM" id="Phobius"/>
    </source>
</evidence>
<feature type="transmembrane region" description="Helical" evidence="1">
    <location>
        <begin position="6"/>
        <end position="22"/>
    </location>
</feature>
<gene>
    <name evidence="2" type="primary">AVEN_109535_1</name>
    <name evidence="2" type="ORF">TNIN_405221</name>
</gene>
<feature type="transmembrane region" description="Helical" evidence="1">
    <location>
        <begin position="249"/>
        <end position="273"/>
    </location>
</feature>
<dbReference type="EMBL" id="BMAV01012807">
    <property type="protein sequence ID" value="GFY59778.1"/>
    <property type="molecule type" value="Genomic_DNA"/>
</dbReference>
<reference evidence="2" key="1">
    <citation type="submission" date="2020-08" db="EMBL/GenBank/DDBJ databases">
        <title>Multicomponent nature underlies the extraordinary mechanical properties of spider dragline silk.</title>
        <authorList>
            <person name="Kono N."/>
            <person name="Nakamura H."/>
            <person name="Mori M."/>
            <person name="Yoshida Y."/>
            <person name="Ohtoshi R."/>
            <person name="Malay A.D."/>
            <person name="Moran D.A.P."/>
            <person name="Tomita M."/>
            <person name="Numata K."/>
            <person name="Arakawa K."/>
        </authorList>
    </citation>
    <scope>NUCLEOTIDE SEQUENCE</scope>
</reference>
<feature type="transmembrane region" description="Helical" evidence="1">
    <location>
        <begin position="43"/>
        <end position="61"/>
    </location>
</feature>
<feature type="transmembrane region" description="Helical" evidence="1">
    <location>
        <begin position="124"/>
        <end position="148"/>
    </location>
</feature>
<keyword evidence="3" id="KW-1185">Reference proteome</keyword>
<keyword evidence="1" id="KW-0812">Transmembrane</keyword>
<accession>A0A8X7CAK6</accession>
<comment type="caution">
    <text evidence="2">The sequence shown here is derived from an EMBL/GenBank/DDBJ whole genome shotgun (WGS) entry which is preliminary data.</text>
</comment>
<dbReference type="OrthoDB" id="5800391at2759"/>
<feature type="transmembrane region" description="Helical" evidence="1">
    <location>
        <begin position="73"/>
        <end position="92"/>
    </location>
</feature>
<evidence type="ECO:0000313" key="3">
    <source>
        <dbReference type="Proteomes" id="UP000886998"/>
    </source>
</evidence>
<sequence length="386" mass="44131">MDIAPEFRIILKSFLLTGTFFFNPKEKKQKTSIFVKATSITKMLVETLFILYAVYVIYSSIYLGPYASKTLRITSVTISAILLLLRLSFFAYKSRTLKTLSKLRDFRTMSFGPRQQIRTPLRKYAVCACGLCIFFPISVAASSMAIIWKNIGKYEFVRVTNNSTTATYALNTIILSVHQMMYMINFYMFPGLVMTVICFVYLSYVHSFLRHLEMIRLRLSQRFCEAEMSRALEVFTVARKIHQDIEKSVSFVTFVVYVLIFGSILHLVCASVSNFLSDEPNMRDAYSITIFSWTATWFVVLTMCGSQVARNEVFIKNMGQEICGANPEGPRKLICLNFFDSCSGFRMRFTGWGMFEVNQQLLLTVSGVLITYGVLFASELQKTSSN</sequence>
<protein>
    <recommendedName>
        <fullName evidence="4">Gustatory receptor</fullName>
    </recommendedName>
</protein>